<keyword evidence="1" id="KW-0812">Transmembrane</keyword>
<evidence type="ECO:0000259" key="2">
    <source>
        <dbReference type="Pfam" id="PF02541"/>
    </source>
</evidence>
<feature type="transmembrane region" description="Helical" evidence="1">
    <location>
        <begin position="270"/>
        <end position="292"/>
    </location>
</feature>
<dbReference type="InterPro" id="IPR003695">
    <property type="entry name" value="Ppx_GppA_N"/>
</dbReference>
<dbReference type="Gene3D" id="3.30.420.150">
    <property type="entry name" value="Exopolyphosphatase. Domain 2"/>
    <property type="match status" value="1"/>
</dbReference>
<evidence type="ECO:0000313" key="3">
    <source>
        <dbReference type="EMBL" id="VAX27643.1"/>
    </source>
</evidence>
<proteinExistence type="predicted"/>
<dbReference type="InterPro" id="IPR043129">
    <property type="entry name" value="ATPase_NBD"/>
</dbReference>
<dbReference type="SUPFAM" id="SSF53067">
    <property type="entry name" value="Actin-like ATPase domain"/>
    <property type="match status" value="2"/>
</dbReference>
<dbReference type="PANTHER" id="PTHR30005">
    <property type="entry name" value="EXOPOLYPHOSPHATASE"/>
    <property type="match status" value="1"/>
</dbReference>
<accession>A0A3B1CSN8</accession>
<gene>
    <name evidence="3" type="ORF">MNBD_NITROSPINAE05-1025</name>
</gene>
<evidence type="ECO:0000256" key="1">
    <source>
        <dbReference type="SAM" id="Phobius"/>
    </source>
</evidence>
<keyword evidence="3" id="KW-0378">Hydrolase</keyword>
<name>A0A3B1CSN8_9ZZZZ</name>
<dbReference type="Gene3D" id="3.30.420.40">
    <property type="match status" value="1"/>
</dbReference>
<keyword evidence="1" id="KW-0472">Membrane</keyword>
<reference evidence="3" key="1">
    <citation type="submission" date="2018-06" db="EMBL/GenBank/DDBJ databases">
        <authorList>
            <person name="Zhirakovskaya E."/>
        </authorList>
    </citation>
    <scope>NUCLEOTIDE SEQUENCE</scope>
</reference>
<dbReference type="CDD" id="cd24054">
    <property type="entry name" value="ASKHA_NBD_AaPPX-GppA_MtPPX2-like"/>
    <property type="match status" value="1"/>
</dbReference>
<dbReference type="GO" id="GO:0004309">
    <property type="term" value="F:exopolyphosphatase activity"/>
    <property type="evidence" value="ECO:0007669"/>
    <property type="project" value="UniProtKB-EC"/>
</dbReference>
<dbReference type="EC" id="3.6.1.11" evidence="3"/>
<feature type="domain" description="Ppx/GppA phosphatase N-terminal" evidence="2">
    <location>
        <begin position="27"/>
        <end position="306"/>
    </location>
</feature>
<dbReference type="AlphaFoldDB" id="A0A3B1CSN8"/>
<sequence length="309" mass="34002">MKKFASIDIGSNTVRLLILESRGRQGDFLEIDSIRRITRLGQGMDTEKRLGQGPMETTLIVLEEFKQACRKHGDIPIRAVATSAVREAKNKDDFIRLARERTGIDIEVIRWEEEAQLTLKGVFWKIPHRNRTILTFDIGGGSTEFILSKGDRVLGVTGTSLGTVRLTEKFITCHPVSPADYARLTSHIQSELAKVKDRLPALRPEIAIGTAGTVTTLAALDQNIYPYDPLKVHAVSLPVDNIQKIQADLKAMSIAERLELTPLEPGREDLIIAGTAIVLATLAAFGCASLLVSEYSLREGIILKALQAP</sequence>
<dbReference type="Pfam" id="PF02541">
    <property type="entry name" value="Ppx-GppA"/>
    <property type="match status" value="1"/>
</dbReference>
<protein>
    <submittedName>
        <fullName evidence="3">Exopolyphosphatase</fullName>
        <ecNumber evidence="3">3.6.1.11</ecNumber>
    </submittedName>
</protein>
<dbReference type="InterPro" id="IPR050273">
    <property type="entry name" value="GppA/Ppx_hydrolase"/>
</dbReference>
<dbReference type="EMBL" id="UOGG01000037">
    <property type="protein sequence ID" value="VAX27643.1"/>
    <property type="molecule type" value="Genomic_DNA"/>
</dbReference>
<keyword evidence="1" id="KW-1133">Transmembrane helix</keyword>
<dbReference type="PANTHER" id="PTHR30005:SF0">
    <property type="entry name" value="RETROGRADE REGULATION PROTEIN 2"/>
    <property type="match status" value="1"/>
</dbReference>
<organism evidence="3">
    <name type="scientific">hydrothermal vent metagenome</name>
    <dbReference type="NCBI Taxonomy" id="652676"/>
    <lineage>
        <taxon>unclassified sequences</taxon>
        <taxon>metagenomes</taxon>
        <taxon>ecological metagenomes</taxon>
    </lineage>
</organism>